<dbReference type="RefSeq" id="WP_284587638.1">
    <property type="nucleotide sequence ID" value="NZ_JASNUQ010000004.1"/>
</dbReference>
<dbReference type="PANTHER" id="PTHR48098:SF6">
    <property type="entry name" value="FERRI-BACILLIBACTIN ESTERASE BESA"/>
    <property type="match status" value="1"/>
</dbReference>
<comment type="similarity">
    <text evidence="1">Belongs to the Fes family.</text>
</comment>
<protein>
    <submittedName>
        <fullName evidence="3">Alpha/beta hydrolase-fold protein</fullName>
    </submittedName>
</protein>
<dbReference type="InterPro" id="IPR014756">
    <property type="entry name" value="Ig_E-set"/>
</dbReference>
<dbReference type="Pfam" id="PF00756">
    <property type="entry name" value="Esterase"/>
    <property type="match status" value="1"/>
</dbReference>
<evidence type="ECO:0000259" key="2">
    <source>
        <dbReference type="Pfam" id="PF11806"/>
    </source>
</evidence>
<name>A0ABT7FUU6_9CORY</name>
<keyword evidence="4" id="KW-1185">Reference proteome</keyword>
<dbReference type="EMBL" id="JASNUQ010000004">
    <property type="protein sequence ID" value="MDK4289763.1"/>
    <property type="molecule type" value="Genomic_DNA"/>
</dbReference>
<dbReference type="InterPro" id="IPR029058">
    <property type="entry name" value="AB_hydrolase_fold"/>
</dbReference>
<dbReference type="GO" id="GO:0016787">
    <property type="term" value="F:hydrolase activity"/>
    <property type="evidence" value="ECO:0007669"/>
    <property type="project" value="UniProtKB-KW"/>
</dbReference>
<dbReference type="InterPro" id="IPR021764">
    <property type="entry name" value="Enterochelin_esterase_N"/>
</dbReference>
<sequence>MNVLPGNEDQLRQELTPAVDDPVALQQAWERIAAGGFPRRSTDGQSYVFALRYSELQAMTTQSLPTLVEQRENGVHLHINRLTDKLKYELGMMNHLPGTDIWTLTVDVSQHYQGSYGFQLTHGQRTPTMCDPHAIRTLWNEDGFGLSEISQPLAVSNTTMQVRKTHCAGVDVLVCLPRKGSRAGLLTLFDGEKWCKTNLNACISAINEEAELPVAAALICNDSNSQRVQRLGLDADFLAAVCMQVQDHVVKLMGELGVEFVPEKSILAGQSLGGLAALYIAQNHPHAFRELIVQSPSLWWKPNKTAVPTDNNLQNSSWITEQFSRQPAMPRLRIDVGAREDVGVAKAHLLACKLSDCGWPHQLEIYEGGHDHVAWRAQLVAHLREIISSPA</sequence>
<dbReference type="Proteomes" id="UP001239759">
    <property type="component" value="Unassembled WGS sequence"/>
</dbReference>
<dbReference type="SUPFAM" id="SSF53474">
    <property type="entry name" value="alpha/beta-Hydrolases"/>
    <property type="match status" value="1"/>
</dbReference>
<reference evidence="3 4" key="1">
    <citation type="submission" date="2023-05" db="EMBL/GenBank/DDBJ databases">
        <title>Metabolic capabilities are highly conserved among human nasal-associated Corynebacterium species in pangenomic analyses.</title>
        <authorList>
            <person name="Tran T.H."/>
            <person name="Roberts A.Q."/>
            <person name="Escapa I.F."/>
            <person name="Gao W."/>
            <person name="Conlan S."/>
            <person name="Kong H."/>
            <person name="Segre J.A."/>
            <person name="Kelly M.S."/>
            <person name="Lemon K.P."/>
        </authorList>
    </citation>
    <scope>NUCLEOTIDE SEQUENCE [LARGE SCALE GENOMIC DNA]</scope>
    <source>
        <strain evidence="3 4">KPL3772</strain>
    </source>
</reference>
<dbReference type="Gene3D" id="2.60.40.10">
    <property type="entry name" value="Immunoglobulins"/>
    <property type="match status" value="1"/>
</dbReference>
<evidence type="ECO:0000313" key="3">
    <source>
        <dbReference type="EMBL" id="MDK4289763.1"/>
    </source>
</evidence>
<dbReference type="Gene3D" id="3.40.50.1820">
    <property type="entry name" value="alpha/beta hydrolase"/>
    <property type="match status" value="1"/>
</dbReference>
<proteinExistence type="inferred from homology"/>
<evidence type="ECO:0000313" key="4">
    <source>
        <dbReference type="Proteomes" id="UP001239759"/>
    </source>
</evidence>
<comment type="caution">
    <text evidence="3">The sequence shown here is derived from an EMBL/GenBank/DDBJ whole genome shotgun (WGS) entry which is preliminary data.</text>
</comment>
<evidence type="ECO:0000256" key="1">
    <source>
        <dbReference type="ARBA" id="ARBA00024201"/>
    </source>
</evidence>
<accession>A0ABT7FUU6</accession>
<dbReference type="PANTHER" id="PTHR48098">
    <property type="entry name" value="ENTEROCHELIN ESTERASE-RELATED"/>
    <property type="match status" value="1"/>
</dbReference>
<gene>
    <name evidence="3" type="ORF">QPX23_03315</name>
</gene>
<keyword evidence="3" id="KW-0378">Hydrolase</keyword>
<dbReference type="InterPro" id="IPR013783">
    <property type="entry name" value="Ig-like_fold"/>
</dbReference>
<dbReference type="Pfam" id="PF11806">
    <property type="entry name" value="Enterochelin_N"/>
    <property type="match status" value="1"/>
</dbReference>
<dbReference type="InterPro" id="IPR050583">
    <property type="entry name" value="Mycobacterial_A85_antigen"/>
</dbReference>
<feature type="domain" description="Enterochelin esterase N-terminal" evidence="2">
    <location>
        <begin position="73"/>
        <end position="126"/>
    </location>
</feature>
<dbReference type="InterPro" id="IPR000801">
    <property type="entry name" value="Esterase-like"/>
</dbReference>
<organism evidence="3 4">
    <name type="scientific">Corynebacterium pseudodiphtheriticum</name>
    <dbReference type="NCBI Taxonomy" id="37637"/>
    <lineage>
        <taxon>Bacteria</taxon>
        <taxon>Bacillati</taxon>
        <taxon>Actinomycetota</taxon>
        <taxon>Actinomycetes</taxon>
        <taxon>Mycobacteriales</taxon>
        <taxon>Corynebacteriaceae</taxon>
        <taxon>Corynebacterium</taxon>
    </lineage>
</organism>
<dbReference type="SUPFAM" id="SSF81296">
    <property type="entry name" value="E set domains"/>
    <property type="match status" value="1"/>
</dbReference>